<evidence type="ECO:0008006" key="11">
    <source>
        <dbReference type="Google" id="ProtNLM"/>
    </source>
</evidence>
<evidence type="ECO:0000256" key="1">
    <source>
        <dbReference type="ARBA" id="ARBA00004196"/>
    </source>
</evidence>
<evidence type="ECO:0000256" key="3">
    <source>
        <dbReference type="ARBA" id="ARBA00004613"/>
    </source>
</evidence>
<dbReference type="RefSeq" id="WP_100909003.1">
    <property type="nucleotide sequence ID" value="NZ_CP017768.1"/>
</dbReference>
<keyword evidence="4" id="KW-0964">Secreted</keyword>
<dbReference type="GO" id="GO:0005576">
    <property type="term" value="C:extracellular region"/>
    <property type="evidence" value="ECO:0007669"/>
    <property type="project" value="UniProtKB-SubCell"/>
</dbReference>
<dbReference type="SMART" id="SM00710">
    <property type="entry name" value="PbH1"/>
    <property type="match status" value="6"/>
</dbReference>
<reference evidence="9 10" key="1">
    <citation type="submission" date="2016-10" db="EMBL/GenBank/DDBJ databases">
        <title>Comparative genomics between deep and shallow subseafloor isolates.</title>
        <authorList>
            <person name="Ishii S."/>
            <person name="Miller J.R."/>
            <person name="Sutton G."/>
            <person name="Suzuki S."/>
            <person name="Methe B."/>
            <person name="Inagaki F."/>
            <person name="Imachi H."/>
        </authorList>
    </citation>
    <scope>NUCLEOTIDE SEQUENCE [LARGE SCALE GENOMIC DNA]</scope>
    <source>
        <strain evidence="9 10">A8p</strain>
    </source>
</reference>
<evidence type="ECO:0000256" key="6">
    <source>
        <dbReference type="ARBA" id="ARBA00023136"/>
    </source>
</evidence>
<keyword evidence="7" id="KW-0998">Cell outer membrane</keyword>
<evidence type="ECO:0000256" key="2">
    <source>
        <dbReference type="ARBA" id="ARBA00004442"/>
    </source>
</evidence>
<dbReference type="InterPro" id="IPR012334">
    <property type="entry name" value="Pectin_lyas_fold"/>
</dbReference>
<dbReference type="KEGG" id="msub:BK009_03070"/>
<protein>
    <recommendedName>
        <fullName evidence="11">DUF1565 domain-containing protein</fullName>
    </recommendedName>
</protein>
<gene>
    <name evidence="9" type="ORF">BK009_03070</name>
</gene>
<evidence type="ECO:0000256" key="7">
    <source>
        <dbReference type="ARBA" id="ARBA00023237"/>
    </source>
</evidence>
<evidence type="ECO:0000256" key="4">
    <source>
        <dbReference type="ARBA" id="ARBA00022525"/>
    </source>
</evidence>
<organism evidence="9 10">
    <name type="scientific">Methanobacterium subterraneum</name>
    <dbReference type="NCBI Taxonomy" id="59277"/>
    <lineage>
        <taxon>Archaea</taxon>
        <taxon>Methanobacteriati</taxon>
        <taxon>Methanobacteriota</taxon>
        <taxon>Methanomada group</taxon>
        <taxon>Methanobacteria</taxon>
        <taxon>Methanobacteriales</taxon>
        <taxon>Methanobacteriaceae</taxon>
        <taxon>Methanobacterium</taxon>
    </lineage>
</organism>
<evidence type="ECO:0000313" key="10">
    <source>
        <dbReference type="Proteomes" id="UP000232631"/>
    </source>
</evidence>
<keyword evidence="5" id="KW-0732">Signal</keyword>
<dbReference type="InterPro" id="IPR003368">
    <property type="entry name" value="POMP_repeat"/>
</dbReference>
<evidence type="ECO:0000256" key="5">
    <source>
        <dbReference type="ARBA" id="ARBA00022729"/>
    </source>
</evidence>
<keyword evidence="6 8" id="KW-0472">Membrane</keyword>
<proteinExistence type="predicted"/>
<dbReference type="Gene3D" id="2.160.20.10">
    <property type="entry name" value="Single-stranded right-handed beta-helix, Pectin lyase-like"/>
    <property type="match status" value="1"/>
</dbReference>
<dbReference type="Pfam" id="PF02415">
    <property type="entry name" value="Chlam_PMP"/>
    <property type="match status" value="2"/>
</dbReference>
<evidence type="ECO:0000256" key="8">
    <source>
        <dbReference type="SAM" id="Phobius"/>
    </source>
</evidence>
<keyword evidence="8" id="KW-1133">Transmembrane helix</keyword>
<dbReference type="InterPro" id="IPR006626">
    <property type="entry name" value="PbH1"/>
</dbReference>
<keyword evidence="10" id="KW-1185">Reference proteome</keyword>
<dbReference type="InterPro" id="IPR011050">
    <property type="entry name" value="Pectin_lyase_fold/virulence"/>
</dbReference>
<comment type="subcellular location">
    <subcellularLocation>
        <location evidence="1">Cell envelope</location>
    </subcellularLocation>
    <subcellularLocation>
        <location evidence="2">Cell outer membrane</location>
    </subcellularLocation>
    <subcellularLocation>
        <location evidence="3">Secreted</location>
    </subcellularLocation>
</comment>
<dbReference type="GeneID" id="35125431"/>
<sequence length="697" mass="72285">MTVGAVTAADPIDPDNVFISPDGNDTDGDGSNIKPYQTIYKGLETANNNTGTIYLLSGTYNTAGDYGLTVNKSLNIIGSGQDNTIIDAGNHNHIVVIQNWATVNILQITFKNGSGSYGGSILNRGNLTVEDCNFTGNRASNAGGAIMNWYGTLQVTSCTFTDNTANIPNHAYGGAIANTGTSTIIDSTFNSNTAYEGGAVFHYLGNCTINNSNFQGNTAGRGGAIYNKEGTLTLNNSTLEFNTANATSTTVDVVAAGAGIYNDNDSTMAIDNCIIQNNSATASGEGVNISAAGGGICNVGNLIINNSLIQNNCATATATSQLNIVSADGGGIYNDKVLLINNSIIQNNTVTANADKDVIANGAGIFSNGDMAINRSKIQSNAIIVTTNAGVGAYGGGIQNGGNLYITDSTLQYNTITATTPGINRIGGGAICNSFAGNTFIDKGNIQYNSVAAIDGNEFAVGGGIYNENVLLITNSTIAFNTVTVTNEGEYAPVGGGVCNFGVIVANFNRIVNNSPGAVHNDAQSVPDLQYNWWGSSNPEFSEIITGTSMDYDPWLVMRYTANPTSITQGSTSTLTAYFRYDSDGTFHDPALGHLPDGTVVTFTTNLGNVGSKIATALTINGVATILLRGDEAAGTALTSAALDLETMYLTVPVTPITVNAVTTNTVGMQNTGTPPVGIVLATLMVLSGFFRTRKKE</sequence>
<dbReference type="Proteomes" id="UP000232631">
    <property type="component" value="Chromosome"/>
</dbReference>
<dbReference type="EMBL" id="CP017768">
    <property type="protein sequence ID" value="AUB59746.1"/>
    <property type="molecule type" value="Genomic_DNA"/>
</dbReference>
<keyword evidence="8" id="KW-0812">Transmembrane</keyword>
<dbReference type="SUPFAM" id="SSF51126">
    <property type="entry name" value="Pectin lyase-like"/>
    <property type="match status" value="2"/>
</dbReference>
<name>A0A2H4VNV2_9EURY</name>
<accession>A0A2H4VNV2</accession>
<evidence type="ECO:0000313" key="9">
    <source>
        <dbReference type="EMBL" id="AUB59746.1"/>
    </source>
</evidence>
<dbReference type="AlphaFoldDB" id="A0A2H4VNV2"/>
<feature type="transmembrane region" description="Helical" evidence="8">
    <location>
        <begin position="673"/>
        <end position="691"/>
    </location>
</feature>